<keyword evidence="3" id="KW-1185">Reference proteome</keyword>
<evidence type="ECO:0000313" key="3">
    <source>
        <dbReference type="Proteomes" id="UP000644147"/>
    </source>
</evidence>
<evidence type="ECO:0000313" key="2">
    <source>
        <dbReference type="EMBL" id="MBK0402475.1"/>
    </source>
</evidence>
<protein>
    <submittedName>
        <fullName evidence="2">NAD-dependent epimerase/dehydratase family protein</fullName>
    </submittedName>
</protein>
<dbReference type="RefSeq" id="WP_200505220.1">
    <property type="nucleotide sequence ID" value="NZ_JAEHFX010000002.1"/>
</dbReference>
<dbReference type="PANTHER" id="PTHR43245:SF13">
    <property type="entry name" value="UDP-D-APIOSE_UDP-D-XYLOSE SYNTHASE 2"/>
    <property type="match status" value="1"/>
</dbReference>
<dbReference type="PANTHER" id="PTHR43245">
    <property type="entry name" value="BIFUNCTIONAL POLYMYXIN RESISTANCE PROTEIN ARNA"/>
    <property type="match status" value="1"/>
</dbReference>
<dbReference type="Gene3D" id="3.40.50.720">
    <property type="entry name" value="NAD(P)-binding Rossmann-like Domain"/>
    <property type="match status" value="1"/>
</dbReference>
<name>A0ABS1BZ84_9BACT</name>
<dbReference type="InterPro" id="IPR036291">
    <property type="entry name" value="NAD(P)-bd_dom_sf"/>
</dbReference>
<dbReference type="Pfam" id="PF01370">
    <property type="entry name" value="Epimerase"/>
    <property type="match status" value="1"/>
</dbReference>
<accession>A0ABS1BZ84</accession>
<dbReference type="InterPro" id="IPR050177">
    <property type="entry name" value="Lipid_A_modif_metabolic_enz"/>
</dbReference>
<feature type="domain" description="NAD-dependent epimerase/dehydratase" evidence="1">
    <location>
        <begin position="4"/>
        <end position="210"/>
    </location>
</feature>
<reference evidence="2 3" key="1">
    <citation type="submission" date="2020-12" db="EMBL/GenBank/DDBJ databases">
        <title>Bacterial novel species Adhaeribacter sp. BT258 isolated from soil.</title>
        <authorList>
            <person name="Jung H.-Y."/>
        </authorList>
    </citation>
    <scope>NUCLEOTIDE SEQUENCE [LARGE SCALE GENOMIC DNA]</scope>
    <source>
        <strain evidence="2 3">BT258</strain>
    </source>
</reference>
<dbReference type="EMBL" id="JAEHFX010000002">
    <property type="protein sequence ID" value="MBK0402475.1"/>
    <property type="molecule type" value="Genomic_DNA"/>
</dbReference>
<organism evidence="2 3">
    <name type="scientific">Adhaeribacter terrigena</name>
    <dbReference type="NCBI Taxonomy" id="2793070"/>
    <lineage>
        <taxon>Bacteria</taxon>
        <taxon>Pseudomonadati</taxon>
        <taxon>Bacteroidota</taxon>
        <taxon>Cytophagia</taxon>
        <taxon>Cytophagales</taxon>
        <taxon>Hymenobacteraceae</taxon>
        <taxon>Adhaeribacter</taxon>
    </lineage>
</organism>
<comment type="caution">
    <text evidence="2">The sequence shown here is derived from an EMBL/GenBank/DDBJ whole genome shotgun (WGS) entry which is preliminary data.</text>
</comment>
<sequence>MQTILGAGGAIGTELAKALKKYTAEIRLVSRNPEKVNATDQLFPADLTKAEEVEKAVAGSEVVYLVVGFVYKVSVWQKNWPALMQNVLAACKKHNAKLVFFDNMYMYDPAYLGHMTEETPVKPVSEKGKVRAQIAEMLLKETRSGNLTALIARAPDFIGPKNSVLTEMVYKNLKQGKKANWFLDADKVHSFIFTPDAAKATALLGNTPDAYNQVWHLPTSSPALTVNQWTALFAKELNTEARMMVLPRWMISLLGLFMPIVKESKEMLYQYDRDYVFDSSKFEKRFGIKATLPQESVKQLIKMLEN</sequence>
<evidence type="ECO:0000259" key="1">
    <source>
        <dbReference type="Pfam" id="PF01370"/>
    </source>
</evidence>
<gene>
    <name evidence="2" type="ORF">I5M27_05725</name>
</gene>
<dbReference type="SUPFAM" id="SSF51735">
    <property type="entry name" value="NAD(P)-binding Rossmann-fold domains"/>
    <property type="match status" value="1"/>
</dbReference>
<dbReference type="Proteomes" id="UP000644147">
    <property type="component" value="Unassembled WGS sequence"/>
</dbReference>
<proteinExistence type="predicted"/>
<dbReference type="InterPro" id="IPR001509">
    <property type="entry name" value="Epimerase_deHydtase"/>
</dbReference>